<evidence type="ECO:0000256" key="6">
    <source>
        <dbReference type="ARBA" id="ARBA00022989"/>
    </source>
</evidence>
<evidence type="ECO:0000256" key="7">
    <source>
        <dbReference type="ARBA" id="ARBA00023136"/>
    </source>
</evidence>
<dbReference type="SMART" id="SM00382">
    <property type="entry name" value="AAA"/>
    <property type="match status" value="1"/>
</dbReference>
<dbReference type="PANTHER" id="PTHR48041:SF122">
    <property type="entry name" value="ABC TRANSPORTER DOMAIN-CONTAINING PROTEIN"/>
    <property type="match status" value="1"/>
</dbReference>
<keyword evidence="2" id="KW-0813">Transport</keyword>
<evidence type="ECO:0000256" key="4">
    <source>
        <dbReference type="ARBA" id="ARBA00022741"/>
    </source>
</evidence>
<dbReference type="GO" id="GO:0042626">
    <property type="term" value="F:ATPase-coupled transmembrane transporter activity"/>
    <property type="evidence" value="ECO:0007669"/>
    <property type="project" value="TreeGrafter"/>
</dbReference>
<dbReference type="SUPFAM" id="SSF52540">
    <property type="entry name" value="P-loop containing nucleoside triphosphate hydrolases"/>
    <property type="match status" value="1"/>
</dbReference>
<dbReference type="STRING" id="578461.R0KYA3"/>
<comment type="subcellular location">
    <subcellularLocation>
        <location evidence="1">Membrane</location>
        <topology evidence="1">Multi-pass membrane protein</topology>
    </subcellularLocation>
</comment>
<keyword evidence="7 8" id="KW-0472">Membrane</keyword>
<dbReference type="PROSITE" id="PS50893">
    <property type="entry name" value="ABC_TRANSPORTER_2"/>
    <property type="match status" value="1"/>
</dbReference>
<dbReference type="OMA" id="WETIYFA"/>
<keyword evidence="4" id="KW-0547">Nucleotide-binding</keyword>
<dbReference type="InterPro" id="IPR027417">
    <property type="entry name" value="P-loop_NTPase"/>
</dbReference>
<sequence length="374" mass="42998">MSQKVFEFKDLFLEVKNEDKNISTEYAKLLDGVSGKFVSGELTAVMGASGAGKSTLFNMLLGRISNDCKSYGTILYNGKERSAYDWVHQVAYLKQDDTFYTKFSILECILYNLDFYQPFTSKKEKLRGAEDLLRRSNIFEKRHAYMESLSGGERKRAMIALSMCSDPEIIFMDESTSGLDSHSALTLINFMKTYAKENDKIVVISLHQPGEALFNLFENILYLGKGGVFYDGKIKDIPDWLNENKIPKPEGISLAEFLFELHTDNPHLPEISKFRSNVDQIINSNRQKYDELRRSNVLVGNLSSRYFEMSFSFSDVITFIRRFYLNVYRTERFFLGMVIQILIFLFVVGFLYFGTCIVVTQDLRKLSPSSDSIK</sequence>
<evidence type="ECO:0000256" key="5">
    <source>
        <dbReference type="ARBA" id="ARBA00022840"/>
    </source>
</evidence>
<dbReference type="InterPro" id="IPR003593">
    <property type="entry name" value="AAA+_ATPase"/>
</dbReference>
<dbReference type="VEuPathDB" id="MicrosporidiaDB:NBO_7g0020"/>
<keyword evidence="6 8" id="KW-1133">Transmembrane helix</keyword>
<dbReference type="OrthoDB" id="2141921at2759"/>
<dbReference type="Proteomes" id="UP000016927">
    <property type="component" value="Unassembled WGS sequence"/>
</dbReference>
<evidence type="ECO:0000313" key="11">
    <source>
        <dbReference type="Proteomes" id="UP000016927"/>
    </source>
</evidence>
<evidence type="ECO:0000256" key="3">
    <source>
        <dbReference type="ARBA" id="ARBA00022692"/>
    </source>
</evidence>
<dbReference type="AlphaFoldDB" id="R0KYA3"/>
<evidence type="ECO:0000256" key="1">
    <source>
        <dbReference type="ARBA" id="ARBA00004141"/>
    </source>
</evidence>
<dbReference type="InterPro" id="IPR050352">
    <property type="entry name" value="ABCG_transporters"/>
</dbReference>
<dbReference type="GO" id="GO:0005524">
    <property type="term" value="F:ATP binding"/>
    <property type="evidence" value="ECO:0007669"/>
    <property type="project" value="UniProtKB-KW"/>
</dbReference>
<organism evidence="10 11">
    <name type="scientific">Nosema bombycis (strain CQ1 / CVCC 102059)</name>
    <name type="common">Microsporidian parasite</name>
    <name type="synonym">Pebrine of silkworm</name>
    <dbReference type="NCBI Taxonomy" id="578461"/>
    <lineage>
        <taxon>Eukaryota</taxon>
        <taxon>Fungi</taxon>
        <taxon>Fungi incertae sedis</taxon>
        <taxon>Microsporidia</taxon>
        <taxon>Nosematidae</taxon>
        <taxon>Nosema</taxon>
    </lineage>
</organism>
<protein>
    <submittedName>
        <fullName evidence="10">ATP-binding cassette sub-family G member 1</fullName>
    </submittedName>
</protein>
<evidence type="ECO:0000259" key="9">
    <source>
        <dbReference type="PROSITE" id="PS50893"/>
    </source>
</evidence>
<dbReference type="Pfam" id="PF00005">
    <property type="entry name" value="ABC_tran"/>
    <property type="match status" value="1"/>
</dbReference>
<accession>R0KYA3</accession>
<dbReference type="EMBL" id="KB908915">
    <property type="protein sequence ID" value="EOB15202.1"/>
    <property type="molecule type" value="Genomic_DNA"/>
</dbReference>
<dbReference type="InterPro" id="IPR017871">
    <property type="entry name" value="ABC_transporter-like_CS"/>
</dbReference>
<evidence type="ECO:0000256" key="2">
    <source>
        <dbReference type="ARBA" id="ARBA00022448"/>
    </source>
</evidence>
<dbReference type="Gene3D" id="3.40.50.300">
    <property type="entry name" value="P-loop containing nucleotide triphosphate hydrolases"/>
    <property type="match status" value="1"/>
</dbReference>
<feature type="transmembrane region" description="Helical" evidence="8">
    <location>
        <begin position="333"/>
        <end position="359"/>
    </location>
</feature>
<name>R0KYA3_NOSB1</name>
<dbReference type="InterPro" id="IPR003439">
    <property type="entry name" value="ABC_transporter-like_ATP-bd"/>
</dbReference>
<dbReference type="GO" id="GO:0016020">
    <property type="term" value="C:membrane"/>
    <property type="evidence" value="ECO:0007669"/>
    <property type="project" value="UniProtKB-SubCell"/>
</dbReference>
<gene>
    <name evidence="10" type="primary">ABCG1</name>
    <name evidence="10" type="ORF">NBO_7g0020</name>
</gene>
<dbReference type="PANTHER" id="PTHR48041">
    <property type="entry name" value="ABC TRANSPORTER G FAMILY MEMBER 28"/>
    <property type="match status" value="1"/>
</dbReference>
<keyword evidence="5 10" id="KW-0067">ATP-binding</keyword>
<evidence type="ECO:0000313" key="10">
    <source>
        <dbReference type="EMBL" id="EOB15202.1"/>
    </source>
</evidence>
<proteinExistence type="predicted"/>
<dbReference type="PROSITE" id="PS00211">
    <property type="entry name" value="ABC_TRANSPORTER_1"/>
    <property type="match status" value="1"/>
</dbReference>
<keyword evidence="3 8" id="KW-0812">Transmembrane</keyword>
<reference evidence="10 11" key="1">
    <citation type="journal article" date="2013" name="BMC Genomics">
        <title>Comparative genomics of parasitic silkworm microsporidia reveal an association between genome expansion and host adaptation.</title>
        <authorList>
            <person name="Pan G."/>
            <person name="Xu J."/>
            <person name="Li T."/>
            <person name="Xia Q."/>
            <person name="Liu S.L."/>
            <person name="Zhang G."/>
            <person name="Li S."/>
            <person name="Li C."/>
            <person name="Liu H."/>
            <person name="Yang L."/>
            <person name="Liu T."/>
            <person name="Zhang X."/>
            <person name="Wu Z."/>
            <person name="Fan W."/>
            <person name="Dang X."/>
            <person name="Xiang H."/>
            <person name="Tao M."/>
            <person name="Li Y."/>
            <person name="Hu J."/>
            <person name="Li Z."/>
            <person name="Lin L."/>
            <person name="Luo J."/>
            <person name="Geng L."/>
            <person name="Wang L."/>
            <person name="Long M."/>
            <person name="Wan Y."/>
            <person name="He N."/>
            <person name="Zhang Z."/>
            <person name="Lu C."/>
            <person name="Keeling P.J."/>
            <person name="Wang J."/>
            <person name="Xiang Z."/>
            <person name="Zhou Z."/>
        </authorList>
    </citation>
    <scope>NUCLEOTIDE SEQUENCE [LARGE SCALE GENOMIC DNA]</scope>
    <source>
        <strain evidence="11">CQ1 / CVCC 102059</strain>
    </source>
</reference>
<evidence type="ECO:0000256" key="8">
    <source>
        <dbReference type="SAM" id="Phobius"/>
    </source>
</evidence>
<feature type="domain" description="ABC transporter" evidence="9">
    <location>
        <begin position="15"/>
        <end position="250"/>
    </location>
</feature>
<dbReference type="GO" id="GO:0016887">
    <property type="term" value="F:ATP hydrolysis activity"/>
    <property type="evidence" value="ECO:0007669"/>
    <property type="project" value="InterPro"/>
</dbReference>
<keyword evidence="11" id="KW-1185">Reference proteome</keyword>
<dbReference type="HOGENOM" id="CLU_000604_1_10_1"/>